<accession>A0AAD7U4J9</accession>
<feature type="compositionally biased region" description="Pro residues" evidence="2">
    <location>
        <begin position="2528"/>
        <end position="2540"/>
    </location>
</feature>
<protein>
    <submittedName>
        <fullName evidence="3">Uncharacterized protein</fullName>
    </submittedName>
</protein>
<dbReference type="Proteomes" id="UP001230188">
    <property type="component" value="Unassembled WGS sequence"/>
</dbReference>
<feature type="region of interest" description="Disordered" evidence="2">
    <location>
        <begin position="2301"/>
        <end position="2329"/>
    </location>
</feature>
<feature type="region of interest" description="Disordered" evidence="2">
    <location>
        <begin position="2481"/>
        <end position="2566"/>
    </location>
</feature>
<feature type="compositionally biased region" description="Basic residues" evidence="2">
    <location>
        <begin position="1"/>
        <end position="14"/>
    </location>
</feature>
<reference evidence="3" key="1">
    <citation type="submission" date="2023-01" db="EMBL/GenBank/DDBJ databases">
        <title>Metagenome sequencing of chrysophaentin producing Chrysophaeum taylorii.</title>
        <authorList>
            <person name="Davison J."/>
            <person name="Bewley C."/>
        </authorList>
    </citation>
    <scope>NUCLEOTIDE SEQUENCE</scope>
    <source>
        <strain evidence="3">NIES-1699</strain>
    </source>
</reference>
<sequence length="2566" mass="271525">MRRLGAKLPSRRKAAAVEAPIPQHPGAEQQPAEEVPVPPPVVVVEEARSVVEPALGPPAEIDERLAPEWWRTVPVDAEMGAIFGKLQGEAARTASAALARDASADELCRAVARGVGPTSVLALEYAVAAGRGVSATAHALGMVPYASVRRDDAWSPTCYAAWRATVRTNVESFVVEGLAECCAAELVALATSYAALPLEDHTSDLLVAEVLRLAFDTASRSPRGDSFRDLAADQWAAAVGNLTPERGSAVVGEFARRVQNLAVLDAGFFGTLRFARLDASDAATRRALCDAVDALVAALDAYFAATDTSATKLRDDAAAVACARCLDRLVRAPDWEAVRIAANADLVALDSRLDALFRKLDDAWAPRKATSSSHPRLTRDLSATLGTLMVTVFVRMPRDAYDARLDLFVAKRLQKPAMDKKDAPRALRNLATFLRGPRWRGAAPKAAPSRWPRLRHRDDSGERRLFVARPRTWGGVRPSDHAFACCMPAFASGPELVVRPEVLVWIREKTFGVGGHYKCVELAANARLAADVVLAMLANTMTTSFVRTLLDVRESAPTTTTTTATSFGGAASSKERLERYVVGLRVVAVVLDDKSGFSRHAPTTRANSALEGGVKQVQADLRGFFAAVASDQLKRSLDLLSHETFSSLNNNNNTKDSNDAGPAGGAPACVLDVLDADGGLDVADGARYDARTWDDAAPFDPHSTKMLHLQIIQETARCAPFAPWRALGRGLLDAGLLHYGAPCVRRSLRVALQRAVIDRPDERIDLVCDVFSHAATCLADGAPARAPALEVPAQLLALWKRVLRDGADGRSRADAAADANAVLELDADGGHLGWTARAEATALAFLADDDPAARDAAIDALDAVLAVRAAQLRLVDAVGTTTALVGDHEEEEEEEKAAAAAATIAARRRASAALSARNVTIRELLLDGGLENDIAQRAIRAFVDKMSQGSSSSKNPLATSAPTLRKLSKMSNDLWFGALPLVAAAVATLDRRAALATHAQRLLCAALRKRNAFKLAPARFEAQLSLLVALHLDSAAKDLDDFLGEHAWPLLDDADGSTSQVVPGAEPKTTCARLAACCRASSAAAARPIVASLLAWLRKAEQHRATEKRAAARRAAVWALLRATVESARFKTAAAQDRALVSLLSGALVSDAFLDTATTTSQSVVDRVVLIDAVADAVVETHASLDGQQPSEPGRRRMLPRWAAPELAKLYDWLRATHVWPRPGGPLETNWRVAPFKPPLAASHDDQPCTTQKGVPDADGLCLAVAGRAVAKLLAMGAFLSAATIEGLLDEASPPKDLTWFLTAERLGPTARCLPWLVSYHAETLAPAFVRRAVSAPKEGAVPFFHAIADQLLPAASLPLAPSRAADANASSAYFKAVIQFGVDSDLAQLALGDRDHHQPKRAPAVALAAVFDDDRFVAGRPERLGASSILLLGLRAVRDPDVSVRLRAFLLVRTVTLHLLDVREEASADDDDASLAATTRSDFVELMSSYWVVFSSECSSRRDAEADAILECVAACVGAAGDDAVHDLISEINGQHSRNREEWGGAATTARILGALCKHVVLEEEEEEEEEEEGGDDKDARRTAAAGTSSSSHQMPRAASSRGTDILTGLIRFCVTHGSQAEQLWTALCAPGGRGGARNVAAIVVHVRRVAARAARTGKPLTLAACQSAALACYAADAATTARLLTEPFGFEAHDRAVDAARGVFSPLQVEQKKGGASAEEHDALVDAAGAVALLSALGGVDPESLVPYLHVVAHFCILHFASPTRFGGGAHSLSADFSQRNRIPRLLHTLVLNLQPVFLAAEAKRAGSAWAGRVNSILAVLRAGVDAHFLELDWSRPVAALGDPTLLCARATPSEETPRDAQALDSALSARAWVEAVPSLDVAAGPGGLASPVALVVALREVLEAASPRVTTDWGRESLRWALVSRDFPTRLKAYVVYLTLGAPDVRKDLPAVLDALASLHAELSNSSAAAAEGRDAATTGVSSTAHYQAASTCCALLRVLGAALFDDDGPVALELFWVADAALRTRCLDETRCRIYRYGVALLRGFVARTLEGDDETVAELAERLEKTKADYRMKDEEGPAPFTSSPLLDAAARLAVGILCDDPATNRDARDAVAPVLSRVAPANAPSKKETRATFACLLAALAPWLASRAGSFDAIDVAADLARVALAGAGDGGYLGATLRDNLVASLPPDVSAFTQRCAAWLAGAAAGASDPARFLRRVDAALAAAVGSSYDNAAMARGARNAAPTRAAALSLAAELFMRDDGGPDAARARVDALRRVTAVALDLCSKTALAVRRDPRDDDRRHPGAVPVVAGGRSLGRRRSVSRSTSWSSIPVVSAASSDALPDDDRVADDECLAASAIASLVVEHAGVSAALLDATRPDDDADGDDFLGTNDASISARLRAVSAGVADPPRATQPRQNVPATPRPSVAAAPRLRDDPRFAPYAPFFALMARGVPLGAVRLRAVAEGLDSRVLHLDPDEPLPDGAFPQQQELRSAATPQPPRLTKPPAPPPKRAADFGLQKKPPPPPPRPPKPKPANGDDAKPFAPKKPPPPPPPPLSRR</sequence>
<comment type="caution">
    <text evidence="3">The sequence shown here is derived from an EMBL/GenBank/DDBJ whole genome shotgun (WGS) entry which is preliminary data.</text>
</comment>
<evidence type="ECO:0000313" key="3">
    <source>
        <dbReference type="EMBL" id="KAJ8598166.1"/>
    </source>
</evidence>
<feature type="compositionally biased region" description="Pro residues" evidence="2">
    <location>
        <begin position="2552"/>
        <end position="2566"/>
    </location>
</feature>
<keyword evidence="4" id="KW-1185">Reference proteome</keyword>
<dbReference type="Pfam" id="PF10152">
    <property type="entry name" value="CCDC53"/>
    <property type="match status" value="1"/>
</dbReference>
<feature type="region of interest" description="Disordered" evidence="2">
    <location>
        <begin position="1564"/>
        <end position="1600"/>
    </location>
</feature>
<feature type="region of interest" description="Disordered" evidence="2">
    <location>
        <begin position="2411"/>
        <end position="2440"/>
    </location>
</feature>
<dbReference type="GO" id="GO:0071203">
    <property type="term" value="C:WASH complex"/>
    <property type="evidence" value="ECO:0007669"/>
    <property type="project" value="InterPro"/>
</dbReference>
<feature type="compositionally biased region" description="Low complexity" evidence="2">
    <location>
        <begin position="1584"/>
        <end position="1593"/>
    </location>
</feature>
<organism evidence="3 4">
    <name type="scientific">Chrysophaeum taylorii</name>
    <dbReference type="NCBI Taxonomy" id="2483200"/>
    <lineage>
        <taxon>Eukaryota</taxon>
        <taxon>Sar</taxon>
        <taxon>Stramenopiles</taxon>
        <taxon>Ochrophyta</taxon>
        <taxon>Pelagophyceae</taxon>
        <taxon>Pelagomonadales</taxon>
        <taxon>Pelagomonadaceae</taxon>
        <taxon>Chrysophaeum</taxon>
    </lineage>
</organism>
<evidence type="ECO:0000256" key="1">
    <source>
        <dbReference type="SAM" id="Coils"/>
    </source>
</evidence>
<keyword evidence="1" id="KW-0175">Coiled coil</keyword>
<dbReference type="InterPro" id="IPR019309">
    <property type="entry name" value="WASHC3"/>
</dbReference>
<evidence type="ECO:0000313" key="4">
    <source>
        <dbReference type="Proteomes" id="UP001230188"/>
    </source>
</evidence>
<feature type="coiled-coil region" evidence="1">
    <location>
        <begin position="2054"/>
        <end position="2081"/>
    </location>
</feature>
<feature type="compositionally biased region" description="Pro residues" evidence="2">
    <location>
        <begin position="2504"/>
        <end position="2518"/>
    </location>
</feature>
<dbReference type="EMBL" id="JAQMWT010000685">
    <property type="protein sequence ID" value="KAJ8598166.1"/>
    <property type="molecule type" value="Genomic_DNA"/>
</dbReference>
<feature type="region of interest" description="Disordered" evidence="2">
    <location>
        <begin position="1"/>
        <end position="36"/>
    </location>
</feature>
<name>A0AAD7U4J9_9STRA</name>
<evidence type="ECO:0000256" key="2">
    <source>
        <dbReference type="SAM" id="MobiDB-lite"/>
    </source>
</evidence>
<proteinExistence type="predicted"/>
<feature type="compositionally biased region" description="Acidic residues" evidence="2">
    <location>
        <begin position="1564"/>
        <end position="1577"/>
    </location>
</feature>
<gene>
    <name evidence="3" type="ORF">CTAYLR_007388</name>
</gene>